<dbReference type="Proteomes" id="UP000035287">
    <property type="component" value="Chromosome"/>
</dbReference>
<feature type="transmembrane region" description="Helical" evidence="6">
    <location>
        <begin position="83"/>
        <end position="99"/>
    </location>
</feature>
<dbReference type="EMBL" id="CP011770">
    <property type="protein sequence ID" value="AKM10102.1"/>
    <property type="molecule type" value="Genomic_DNA"/>
</dbReference>
<dbReference type="GO" id="GO:0005886">
    <property type="term" value="C:plasma membrane"/>
    <property type="evidence" value="ECO:0007669"/>
    <property type="project" value="UniProtKB-SubCell"/>
</dbReference>
<evidence type="ECO:0000256" key="1">
    <source>
        <dbReference type="ARBA" id="ARBA00004651"/>
    </source>
</evidence>
<evidence type="ECO:0000256" key="4">
    <source>
        <dbReference type="ARBA" id="ARBA00022989"/>
    </source>
</evidence>
<feature type="transmembrane region" description="Helical" evidence="6">
    <location>
        <begin position="136"/>
        <end position="154"/>
    </location>
</feature>
<organism evidence="7 8">
    <name type="scientific">Croceicoccus naphthovorans</name>
    <dbReference type="NCBI Taxonomy" id="1348774"/>
    <lineage>
        <taxon>Bacteria</taxon>
        <taxon>Pseudomonadati</taxon>
        <taxon>Pseudomonadota</taxon>
        <taxon>Alphaproteobacteria</taxon>
        <taxon>Sphingomonadales</taxon>
        <taxon>Erythrobacteraceae</taxon>
        <taxon>Croceicoccus</taxon>
    </lineage>
</organism>
<feature type="transmembrane region" description="Helical" evidence="6">
    <location>
        <begin position="27"/>
        <end position="43"/>
    </location>
</feature>
<dbReference type="InterPro" id="IPR019108">
    <property type="entry name" value="Caa3_assmbl_CtaG-rel"/>
</dbReference>
<dbReference type="PATRIC" id="fig|1348774.3.peg.1920"/>
<keyword evidence="5 6" id="KW-0472">Membrane</keyword>
<dbReference type="KEGG" id="cna:AB433_09150"/>
<accession>A0A0G3XFZ4</accession>
<reference evidence="7 8" key="1">
    <citation type="submission" date="2015-06" db="EMBL/GenBank/DDBJ databases">
        <authorList>
            <person name="Zeng Y."/>
            <person name="Huang Y."/>
        </authorList>
    </citation>
    <scope>NUCLEOTIDE SEQUENCE [LARGE SCALE GENOMIC DNA]</scope>
    <source>
        <strain evidence="7 8">PQ-2</strain>
    </source>
</reference>
<gene>
    <name evidence="7" type="ORF">AB433_09150</name>
</gene>
<evidence type="ECO:0000313" key="8">
    <source>
        <dbReference type="Proteomes" id="UP000035287"/>
    </source>
</evidence>
<feature type="transmembrane region" description="Helical" evidence="6">
    <location>
        <begin position="166"/>
        <end position="190"/>
    </location>
</feature>
<keyword evidence="2" id="KW-1003">Cell membrane</keyword>
<keyword evidence="4 6" id="KW-1133">Transmembrane helix</keyword>
<feature type="transmembrane region" description="Helical" evidence="6">
    <location>
        <begin position="106"/>
        <end position="124"/>
    </location>
</feature>
<dbReference type="AlphaFoldDB" id="A0A0G3XFZ4"/>
<keyword evidence="8" id="KW-1185">Reference proteome</keyword>
<evidence type="ECO:0000256" key="6">
    <source>
        <dbReference type="SAM" id="Phobius"/>
    </source>
</evidence>
<name>A0A0G3XFZ4_9SPHN</name>
<feature type="transmembrane region" description="Helical" evidence="6">
    <location>
        <begin position="55"/>
        <end position="77"/>
    </location>
</feature>
<comment type="subcellular location">
    <subcellularLocation>
        <location evidence="1">Cell membrane</location>
        <topology evidence="1">Multi-pass membrane protein</topology>
    </subcellularLocation>
</comment>
<keyword evidence="3 6" id="KW-0812">Transmembrane</keyword>
<evidence type="ECO:0000256" key="3">
    <source>
        <dbReference type="ARBA" id="ARBA00022692"/>
    </source>
</evidence>
<evidence type="ECO:0000256" key="2">
    <source>
        <dbReference type="ARBA" id="ARBA00022475"/>
    </source>
</evidence>
<dbReference type="OrthoDB" id="259025at2"/>
<protein>
    <recommendedName>
        <fullName evidence="9">Cytochrome c oxidase assembly protein</fullName>
    </recommendedName>
</protein>
<evidence type="ECO:0008006" key="9">
    <source>
        <dbReference type="Google" id="ProtNLM"/>
    </source>
</evidence>
<proteinExistence type="predicted"/>
<feature type="transmembrane region" description="Helical" evidence="6">
    <location>
        <begin position="210"/>
        <end position="232"/>
    </location>
</feature>
<evidence type="ECO:0000313" key="7">
    <source>
        <dbReference type="EMBL" id="AKM10102.1"/>
    </source>
</evidence>
<evidence type="ECO:0000256" key="5">
    <source>
        <dbReference type="ARBA" id="ARBA00023136"/>
    </source>
</evidence>
<sequence>MRLLAWIPYCGAAPVPSALLERWNLDPVLLIAFGVAAVALQISRARVRRGSAISVLGLVGFLYISPFCALGSALFSVRVIHDLILAAVLAPLSVATFRLDKTRLGIGLPVITAIHALTFWLWHAPPAYAAAMSNDAVFWAMQLTIVGTATIWWARVLQAAAPAAVLSLLATMVAMGALGALLTFAPNAMYAPHWLTTQTWGWSPLDDQQMAGIIMWAPASAIYLLAALALLYRMFGDKAIHEAA</sequence>
<dbReference type="Pfam" id="PF09678">
    <property type="entry name" value="Caa3_CtaG"/>
    <property type="match status" value="1"/>
</dbReference>
<dbReference type="STRING" id="1348774.AB433_09150"/>